<keyword evidence="5" id="KW-0547">Nucleotide-binding</keyword>
<dbReference type="Pfam" id="PF00270">
    <property type="entry name" value="DEAD"/>
    <property type="match status" value="1"/>
</dbReference>
<dbReference type="GO" id="GO:0005524">
    <property type="term" value="F:ATP binding"/>
    <property type="evidence" value="ECO:0007669"/>
    <property type="project" value="UniProtKB-KW"/>
</dbReference>
<evidence type="ECO:0000256" key="1">
    <source>
        <dbReference type="ARBA" id="ARBA00006847"/>
    </source>
</evidence>
<dbReference type="GO" id="GO:0051607">
    <property type="term" value="P:defense response to virus"/>
    <property type="evidence" value="ECO:0007669"/>
    <property type="project" value="UniProtKB-KW"/>
</dbReference>
<dbReference type="InterPro" id="IPR006483">
    <property type="entry name" value="CRISPR-assoc_Cas3_HD"/>
</dbReference>
<keyword evidence="8" id="KW-0067">ATP-binding</keyword>
<evidence type="ECO:0000256" key="9">
    <source>
        <dbReference type="ARBA" id="ARBA00023118"/>
    </source>
</evidence>
<dbReference type="GO" id="GO:0005829">
    <property type="term" value="C:cytosol"/>
    <property type="evidence" value="ECO:0007669"/>
    <property type="project" value="TreeGrafter"/>
</dbReference>
<dbReference type="PROSITE" id="PS51643">
    <property type="entry name" value="HD_CAS3"/>
    <property type="match status" value="1"/>
</dbReference>
<evidence type="ECO:0000313" key="15">
    <source>
        <dbReference type="Proteomes" id="UP000177230"/>
    </source>
</evidence>
<dbReference type="GO" id="GO:0016787">
    <property type="term" value="F:hydrolase activity"/>
    <property type="evidence" value="ECO:0007669"/>
    <property type="project" value="UniProtKB-KW"/>
</dbReference>
<evidence type="ECO:0000256" key="5">
    <source>
        <dbReference type="ARBA" id="ARBA00022741"/>
    </source>
</evidence>
<accession>A0A1F5RF40</accession>
<keyword evidence="7" id="KW-0347">Helicase</keyword>
<dbReference type="PANTHER" id="PTHR47959">
    <property type="entry name" value="ATP-DEPENDENT RNA HELICASE RHLE-RELATED"/>
    <property type="match status" value="1"/>
</dbReference>
<dbReference type="Gene3D" id="3.40.50.300">
    <property type="entry name" value="P-loop containing nucleotide triphosphate hydrolases"/>
    <property type="match status" value="2"/>
</dbReference>
<dbReference type="SMART" id="SM00487">
    <property type="entry name" value="DEXDc"/>
    <property type="match status" value="1"/>
</dbReference>
<evidence type="ECO:0000256" key="10">
    <source>
        <dbReference type="ARBA" id="ARBA00038437"/>
    </source>
</evidence>
<dbReference type="SUPFAM" id="SSF109604">
    <property type="entry name" value="HD-domain/PDEase-like"/>
    <property type="match status" value="1"/>
</dbReference>
<proteinExistence type="inferred from homology"/>
<name>A0A1F5RF40_9BACT</name>
<dbReference type="Pfam" id="PF22590">
    <property type="entry name" value="Cas3-like_C_2"/>
    <property type="match status" value="1"/>
</dbReference>
<dbReference type="InterPro" id="IPR011545">
    <property type="entry name" value="DEAD/DEAH_box_helicase_dom"/>
</dbReference>
<dbReference type="InterPro" id="IPR006474">
    <property type="entry name" value="Helicase_Cas3_CRISPR-ass_core"/>
</dbReference>
<keyword evidence="4" id="KW-0479">Metal-binding</keyword>
<dbReference type="InterPro" id="IPR027417">
    <property type="entry name" value="P-loop_NTPase"/>
</dbReference>
<dbReference type="InterPro" id="IPR001650">
    <property type="entry name" value="Helicase_C-like"/>
</dbReference>
<evidence type="ECO:0000256" key="8">
    <source>
        <dbReference type="ARBA" id="ARBA00022840"/>
    </source>
</evidence>
<dbReference type="GO" id="GO:0046872">
    <property type="term" value="F:metal ion binding"/>
    <property type="evidence" value="ECO:0007669"/>
    <property type="project" value="UniProtKB-KW"/>
</dbReference>
<dbReference type="Pfam" id="PF18019">
    <property type="entry name" value="Cas3_HD"/>
    <property type="match status" value="1"/>
</dbReference>
<dbReference type="InterPro" id="IPR050079">
    <property type="entry name" value="DEAD_box_RNA_helicase"/>
</dbReference>
<dbReference type="NCBIfam" id="TIGR01596">
    <property type="entry name" value="cas3_HD"/>
    <property type="match status" value="1"/>
</dbReference>
<sequence length="810" mass="90889">MKKNETYIAHYRDSDDGAQTVEQHLVATANLARLFAGKIGLPTIGEIMGLTHDVGKYSQAFQNYIKSAEGKINPDEDEYVDAARLRGHIDHSTAGAQLIWRYLKEEGNLQKLLAQVLALCGASHHSGLLDCLAPDGTDIFTKRMEKRSEQTHLYEIEDKIDEVIKNRLQKLLKDNDVHEELRICLQKVMGGKSSCLIREFNIGILARFLFSCLIDADRLDSANRCKPNTPEWDLLIDILEKHITSFQTINVVDEVRVKVSAACKAHAAQKKGLYQLTVPTGGGKTLASLRFALSHAKEHEMDRIIYVVPYTSIIDQNAEVVRKIYKSVENESTQVILEHHSNLTPEHDTWQSKVLSENWDAPIIFTTAVQFLETLFASGTRGVRRMHQLANAIIIFDEVQTIPLKTVHLFNNAINFLVDNCGSTVVFCTATQPLLNKVDNQKGAAKYDKEHEIMPDIHGLFKDLQRVAVKDKRKAGGWSDDEIAEQAIKETKSAGSVLVIVNTKKAAQKIYQLCKAKEQNVYHLSTNMCPAHRIDILNTVKACLDINNPKPVICISTQLIEAGVDIDFGAVIRYLAGLDSIAQAAGRCNRNGLRKTGEVIIINPINESLSNLPEIRKAKDIAEKVLGEYHKNPVIFDNDLLSPKTMERYYKYYFFDQANIMSFNVSARAIGHDDDLLTMLSTNGSAVQNYIQAKGQAPPINLRQSFKTAAEEFKVIDMPTEGIVVPYGDGEKMIGELCAAFEVKTRFDLLRRAQRYSVNIYPQDMRRLMEANGIYEAQAGTGIYCLKAENYSNEYGISLEKTQDMKFQNA</sequence>
<dbReference type="InterPro" id="IPR038257">
    <property type="entry name" value="CRISPR-assoc_Cas3_HD_sf"/>
</dbReference>
<dbReference type="GO" id="GO:0003676">
    <property type="term" value="F:nucleic acid binding"/>
    <property type="evidence" value="ECO:0007669"/>
    <property type="project" value="InterPro"/>
</dbReference>
<dbReference type="GO" id="GO:0003724">
    <property type="term" value="F:RNA helicase activity"/>
    <property type="evidence" value="ECO:0007669"/>
    <property type="project" value="TreeGrafter"/>
</dbReference>
<keyword evidence="3" id="KW-0540">Nuclease</keyword>
<dbReference type="EMBL" id="MFFM01000026">
    <property type="protein sequence ID" value="OGF13085.1"/>
    <property type="molecule type" value="Genomic_DNA"/>
</dbReference>
<evidence type="ECO:0000259" key="11">
    <source>
        <dbReference type="PROSITE" id="PS51192"/>
    </source>
</evidence>
<comment type="caution">
    <text evidence="14">The sequence shown here is derived from an EMBL/GenBank/DDBJ whole genome shotgun (WGS) entry which is preliminary data.</text>
</comment>
<gene>
    <name evidence="14" type="ORF">A2024_04715</name>
</gene>
<dbReference type="CDD" id="cd09641">
    <property type="entry name" value="Cas3''_I"/>
    <property type="match status" value="1"/>
</dbReference>
<comment type="similarity">
    <text evidence="2">In the central section; belongs to the CRISPR-associated helicase Cas3 family.</text>
</comment>
<feature type="domain" description="HD Cas3-type" evidence="13">
    <location>
        <begin position="14"/>
        <end position="219"/>
    </location>
</feature>
<comment type="similarity">
    <text evidence="10">Belongs to the DEAD box helicase family.</text>
</comment>
<evidence type="ECO:0000313" key="14">
    <source>
        <dbReference type="EMBL" id="OGF13085.1"/>
    </source>
</evidence>
<dbReference type="CDD" id="cd17930">
    <property type="entry name" value="DEXHc_cas3"/>
    <property type="match status" value="1"/>
</dbReference>
<dbReference type="Gene3D" id="1.10.3210.30">
    <property type="match status" value="1"/>
</dbReference>
<evidence type="ECO:0000259" key="13">
    <source>
        <dbReference type="PROSITE" id="PS51643"/>
    </source>
</evidence>
<dbReference type="SMART" id="SM00490">
    <property type="entry name" value="HELICc"/>
    <property type="match status" value="1"/>
</dbReference>
<keyword evidence="6" id="KW-0378">Hydrolase</keyword>
<dbReference type="NCBIfam" id="TIGR01587">
    <property type="entry name" value="cas3_core"/>
    <property type="match status" value="1"/>
</dbReference>
<evidence type="ECO:0000259" key="12">
    <source>
        <dbReference type="PROSITE" id="PS51194"/>
    </source>
</evidence>
<evidence type="ECO:0000256" key="6">
    <source>
        <dbReference type="ARBA" id="ARBA00022801"/>
    </source>
</evidence>
<dbReference type="GO" id="GO:0004518">
    <property type="term" value="F:nuclease activity"/>
    <property type="evidence" value="ECO:0007669"/>
    <property type="project" value="UniProtKB-KW"/>
</dbReference>
<dbReference type="AlphaFoldDB" id="A0A1F5RF40"/>
<dbReference type="InterPro" id="IPR014001">
    <property type="entry name" value="Helicase_ATP-bd"/>
</dbReference>
<dbReference type="Proteomes" id="UP000177230">
    <property type="component" value="Unassembled WGS sequence"/>
</dbReference>
<dbReference type="PROSITE" id="PS51194">
    <property type="entry name" value="HELICASE_CTER"/>
    <property type="match status" value="1"/>
</dbReference>
<organism evidence="14 15">
    <name type="scientific">Candidatus Edwardsbacteria bacterium GWF2_54_11</name>
    <dbReference type="NCBI Taxonomy" id="1817851"/>
    <lineage>
        <taxon>Bacteria</taxon>
        <taxon>Candidatus Edwardsiibacteriota</taxon>
    </lineage>
</organism>
<dbReference type="PROSITE" id="PS51192">
    <property type="entry name" value="HELICASE_ATP_BIND_1"/>
    <property type="match status" value="1"/>
</dbReference>
<dbReference type="SUPFAM" id="SSF52540">
    <property type="entry name" value="P-loop containing nucleoside triphosphate hydrolases"/>
    <property type="match status" value="1"/>
</dbReference>
<protein>
    <submittedName>
        <fullName evidence="14">CRISPR-associated protein Cas3</fullName>
    </submittedName>
</protein>
<evidence type="ECO:0000256" key="3">
    <source>
        <dbReference type="ARBA" id="ARBA00022722"/>
    </source>
</evidence>
<dbReference type="InterPro" id="IPR054712">
    <property type="entry name" value="Cas3-like_dom"/>
</dbReference>
<keyword evidence="9" id="KW-0051">Antiviral defense</keyword>
<evidence type="ECO:0000256" key="4">
    <source>
        <dbReference type="ARBA" id="ARBA00022723"/>
    </source>
</evidence>
<evidence type="ECO:0000256" key="2">
    <source>
        <dbReference type="ARBA" id="ARBA00009046"/>
    </source>
</evidence>
<feature type="domain" description="Helicase ATP-binding" evidence="11">
    <location>
        <begin position="265"/>
        <end position="450"/>
    </location>
</feature>
<feature type="domain" description="Helicase C-terminal" evidence="12">
    <location>
        <begin position="483"/>
        <end position="641"/>
    </location>
</feature>
<evidence type="ECO:0000256" key="7">
    <source>
        <dbReference type="ARBA" id="ARBA00022806"/>
    </source>
</evidence>
<comment type="similarity">
    <text evidence="1">In the N-terminal section; belongs to the CRISPR-associated nuclease Cas3-HD family.</text>
</comment>
<reference evidence="14 15" key="1">
    <citation type="journal article" date="2016" name="Nat. Commun.">
        <title>Thousands of microbial genomes shed light on interconnected biogeochemical processes in an aquifer system.</title>
        <authorList>
            <person name="Anantharaman K."/>
            <person name="Brown C.T."/>
            <person name="Hug L.A."/>
            <person name="Sharon I."/>
            <person name="Castelle C.J."/>
            <person name="Probst A.J."/>
            <person name="Thomas B.C."/>
            <person name="Singh A."/>
            <person name="Wilkins M.J."/>
            <person name="Karaoz U."/>
            <person name="Brodie E.L."/>
            <person name="Williams K.H."/>
            <person name="Hubbard S.S."/>
            <person name="Banfield J.F."/>
        </authorList>
    </citation>
    <scope>NUCLEOTIDE SEQUENCE [LARGE SCALE GENOMIC DNA]</scope>
</reference>